<keyword evidence="1" id="KW-0328">Glycosyltransferase</keyword>
<reference evidence="1 2" key="1">
    <citation type="submission" date="2017-02" db="EMBL/GenBank/DDBJ databases">
        <title>Complete genome sequences of Mycobacterium kansasii strains isolated from rhesus macaques.</title>
        <authorList>
            <person name="Panda A."/>
            <person name="Nagaraj S."/>
            <person name="Zhao X."/>
            <person name="Tettelin H."/>
            <person name="Detolla L.J."/>
        </authorList>
    </citation>
    <scope>NUCLEOTIDE SEQUENCE [LARGE SCALE GENOMIC DNA]</scope>
    <source>
        <strain evidence="1 2">11-3469</strain>
    </source>
</reference>
<dbReference type="Proteomes" id="UP000188532">
    <property type="component" value="Unassembled WGS sequence"/>
</dbReference>
<dbReference type="GO" id="GO:0004514">
    <property type="term" value="F:nicotinate-nucleotide diphosphorylase (carboxylating) activity"/>
    <property type="evidence" value="ECO:0007669"/>
    <property type="project" value="UniProtKB-EC"/>
</dbReference>
<gene>
    <name evidence="1" type="ORF">BZL29_3291</name>
</gene>
<keyword evidence="1" id="KW-0808">Transferase</keyword>
<organism evidence="1 2">
    <name type="scientific">Mycobacterium kansasii</name>
    <dbReference type="NCBI Taxonomy" id="1768"/>
    <lineage>
        <taxon>Bacteria</taxon>
        <taxon>Bacillati</taxon>
        <taxon>Actinomycetota</taxon>
        <taxon>Actinomycetes</taxon>
        <taxon>Mycobacteriales</taxon>
        <taxon>Mycobacteriaceae</taxon>
        <taxon>Mycobacterium</taxon>
    </lineage>
</organism>
<proteinExistence type="predicted"/>
<dbReference type="EC" id="2.4.2.19" evidence="1"/>
<name>A0A1V3XF52_MYCKA</name>
<comment type="caution">
    <text evidence="1">The sequence shown here is derived from an EMBL/GenBank/DDBJ whole genome shotgun (WGS) entry which is preliminary data.</text>
</comment>
<evidence type="ECO:0000313" key="1">
    <source>
        <dbReference type="EMBL" id="OOK77817.1"/>
    </source>
</evidence>
<protein>
    <submittedName>
        <fullName evidence="1">Nicotinate-nucleotide pyrophosphorylase domain protein</fullName>
        <ecNumber evidence="1">2.4.2.19</ecNumber>
    </submittedName>
</protein>
<dbReference type="EMBL" id="MVBN01000003">
    <property type="protein sequence ID" value="OOK77817.1"/>
    <property type="molecule type" value="Genomic_DNA"/>
</dbReference>
<sequence length="51" mass="5826">MVLSDRERDAARETIRRGLDEDLSFGPDVTTIATVPPARWPQRRWFPGKSA</sequence>
<dbReference type="AlphaFoldDB" id="A0A1V3XF52"/>
<accession>A0A1V3XF52</accession>
<evidence type="ECO:0000313" key="2">
    <source>
        <dbReference type="Proteomes" id="UP000188532"/>
    </source>
</evidence>